<dbReference type="AlphaFoldDB" id="A0A4S2KRZ9"/>
<evidence type="ECO:0000313" key="2">
    <source>
        <dbReference type="EMBL" id="TGZ50879.1"/>
    </source>
</evidence>
<accession>A0A4S2KRZ9</accession>
<gene>
    <name evidence="2" type="ORF">DBV15_09295</name>
</gene>
<feature type="region of interest" description="Disordered" evidence="1">
    <location>
        <begin position="1"/>
        <end position="30"/>
    </location>
</feature>
<comment type="caution">
    <text evidence="2">The sequence shown here is derived from an EMBL/GenBank/DDBJ whole genome shotgun (WGS) entry which is preliminary data.</text>
</comment>
<feature type="compositionally biased region" description="Basic and acidic residues" evidence="1">
    <location>
        <begin position="19"/>
        <end position="30"/>
    </location>
</feature>
<protein>
    <submittedName>
        <fullName evidence="2">Uncharacterized protein</fullName>
    </submittedName>
</protein>
<reference evidence="2 3" key="1">
    <citation type="journal article" date="2019" name="Philos. Trans. R. Soc. Lond., B, Biol. Sci.">
        <title>Ant behaviour and brain gene expression of defending hosts depend on the ecological success of the intruding social parasite.</title>
        <authorList>
            <person name="Kaur R."/>
            <person name="Stoldt M."/>
            <person name="Jongepier E."/>
            <person name="Feldmeyer B."/>
            <person name="Menzel F."/>
            <person name="Bornberg-Bauer E."/>
            <person name="Foitzik S."/>
        </authorList>
    </citation>
    <scope>NUCLEOTIDE SEQUENCE [LARGE SCALE GENOMIC DNA]</scope>
    <source>
        <tissue evidence="2">Whole body</tissue>
    </source>
</reference>
<evidence type="ECO:0000313" key="3">
    <source>
        <dbReference type="Proteomes" id="UP000310200"/>
    </source>
</evidence>
<proteinExistence type="predicted"/>
<evidence type="ECO:0000256" key="1">
    <source>
        <dbReference type="SAM" id="MobiDB-lite"/>
    </source>
</evidence>
<dbReference type="Proteomes" id="UP000310200">
    <property type="component" value="Unassembled WGS sequence"/>
</dbReference>
<keyword evidence="3" id="KW-1185">Reference proteome</keyword>
<sequence length="197" mass="22742">MQLTVEVSRGGRGRTPSKTSREKEENYFATREEGEDFRELDVRFTLATHLSEIRRIRASISGPINSAKKIEEDEEEGIRRTEGGERKRLVVTRRNEICRSSVPSDDDPMSASHPRQFLQEDHFLEERDDTESCKNRRLRRRTENLSSRGVSQAIICRMSNSAEKESRVIFYLLLEIGHRTIREEGRGGEDASTLTSR</sequence>
<dbReference type="EMBL" id="QBLH01001850">
    <property type="protein sequence ID" value="TGZ50879.1"/>
    <property type="molecule type" value="Genomic_DNA"/>
</dbReference>
<organism evidence="2 3">
    <name type="scientific">Temnothorax longispinosus</name>
    <dbReference type="NCBI Taxonomy" id="300112"/>
    <lineage>
        <taxon>Eukaryota</taxon>
        <taxon>Metazoa</taxon>
        <taxon>Ecdysozoa</taxon>
        <taxon>Arthropoda</taxon>
        <taxon>Hexapoda</taxon>
        <taxon>Insecta</taxon>
        <taxon>Pterygota</taxon>
        <taxon>Neoptera</taxon>
        <taxon>Endopterygota</taxon>
        <taxon>Hymenoptera</taxon>
        <taxon>Apocrita</taxon>
        <taxon>Aculeata</taxon>
        <taxon>Formicoidea</taxon>
        <taxon>Formicidae</taxon>
        <taxon>Myrmicinae</taxon>
        <taxon>Temnothorax</taxon>
    </lineage>
</organism>
<name>A0A4S2KRZ9_9HYME</name>